<dbReference type="Proteomes" id="UP000580250">
    <property type="component" value="Unassembled WGS sequence"/>
</dbReference>
<proteinExistence type="predicted"/>
<dbReference type="EMBL" id="CAJEWN010000707">
    <property type="protein sequence ID" value="CAD2188681.1"/>
    <property type="molecule type" value="Genomic_DNA"/>
</dbReference>
<gene>
    <name evidence="1" type="ORF">MENT_LOCUS41347</name>
</gene>
<protein>
    <submittedName>
        <fullName evidence="1">Uncharacterized protein</fullName>
    </submittedName>
</protein>
<accession>A0A6V7WNT8</accession>
<evidence type="ECO:0000313" key="1">
    <source>
        <dbReference type="EMBL" id="CAD2188681.1"/>
    </source>
</evidence>
<sequence length="88" mass="10197">MRTPKQLEEWSFSTNNSDNIKDETLVEEENFKQKDYNLETSSIDGLSNFCGSCCSSKNISKSLKQRMEKLKLESEISNLKLQKASFFF</sequence>
<name>A0A6V7WNT8_MELEN</name>
<evidence type="ECO:0000313" key="2">
    <source>
        <dbReference type="Proteomes" id="UP000580250"/>
    </source>
</evidence>
<organism evidence="1 2">
    <name type="scientific">Meloidogyne enterolobii</name>
    <name type="common">Root-knot nematode worm</name>
    <name type="synonym">Meloidogyne mayaguensis</name>
    <dbReference type="NCBI Taxonomy" id="390850"/>
    <lineage>
        <taxon>Eukaryota</taxon>
        <taxon>Metazoa</taxon>
        <taxon>Ecdysozoa</taxon>
        <taxon>Nematoda</taxon>
        <taxon>Chromadorea</taxon>
        <taxon>Rhabditida</taxon>
        <taxon>Tylenchina</taxon>
        <taxon>Tylenchomorpha</taxon>
        <taxon>Tylenchoidea</taxon>
        <taxon>Meloidogynidae</taxon>
        <taxon>Meloidogyninae</taxon>
        <taxon>Meloidogyne</taxon>
    </lineage>
</organism>
<comment type="caution">
    <text evidence="1">The sequence shown here is derived from an EMBL/GenBank/DDBJ whole genome shotgun (WGS) entry which is preliminary data.</text>
</comment>
<dbReference type="AlphaFoldDB" id="A0A6V7WNT8"/>
<reference evidence="1 2" key="1">
    <citation type="submission" date="2020-08" db="EMBL/GenBank/DDBJ databases">
        <authorList>
            <person name="Koutsovoulos G."/>
            <person name="Danchin GJ E."/>
        </authorList>
    </citation>
    <scope>NUCLEOTIDE SEQUENCE [LARGE SCALE GENOMIC DNA]</scope>
</reference>